<evidence type="ECO:0000313" key="1">
    <source>
        <dbReference type="EMBL" id="QHL87821.1"/>
    </source>
</evidence>
<organism evidence="1 2">
    <name type="scientific">Nibribacter ruber</name>
    <dbReference type="NCBI Taxonomy" id="2698458"/>
    <lineage>
        <taxon>Bacteria</taxon>
        <taxon>Pseudomonadati</taxon>
        <taxon>Bacteroidota</taxon>
        <taxon>Cytophagia</taxon>
        <taxon>Cytophagales</taxon>
        <taxon>Hymenobacteraceae</taxon>
        <taxon>Nibribacter</taxon>
    </lineage>
</organism>
<name>A0A6P1P0H9_9BACT</name>
<proteinExistence type="predicted"/>
<dbReference type="AlphaFoldDB" id="A0A6P1P0H9"/>
<keyword evidence="2" id="KW-1185">Reference proteome</keyword>
<dbReference type="RefSeq" id="WP_160691570.1">
    <property type="nucleotide sequence ID" value="NZ_CP047897.1"/>
</dbReference>
<dbReference type="EMBL" id="CP047897">
    <property type="protein sequence ID" value="QHL87821.1"/>
    <property type="molecule type" value="Genomic_DNA"/>
</dbReference>
<dbReference type="InterPro" id="IPR053804">
    <property type="entry name" value="DUF6960"/>
</dbReference>
<dbReference type="Proteomes" id="UP000464214">
    <property type="component" value="Chromosome"/>
</dbReference>
<reference evidence="1 2" key="1">
    <citation type="submission" date="2020-01" db="EMBL/GenBank/DDBJ databases">
        <authorList>
            <person name="Kim M."/>
        </authorList>
    </citation>
    <scope>NUCLEOTIDE SEQUENCE [LARGE SCALE GENOMIC DNA]</scope>
    <source>
        <strain evidence="1 2">BT10</strain>
    </source>
</reference>
<dbReference type="Pfam" id="PF22283">
    <property type="entry name" value="DUF6960"/>
    <property type="match status" value="1"/>
</dbReference>
<evidence type="ECO:0000313" key="2">
    <source>
        <dbReference type="Proteomes" id="UP000464214"/>
    </source>
</evidence>
<protein>
    <submittedName>
        <fullName evidence="1">Uncharacterized protein</fullName>
    </submittedName>
</protein>
<sequence length="128" mass="14768">MPKKSIEFGVYPWFAGYGYAAIHPANRHEFESLEPQNKVFEKVSELNGWYLLRYGDEEFKVRPDFYAPITPLPFTFGEFVRPAQQPKGMTAQITDIIWNVSEDAAYFGLRIGKQPLDGLYRQSQLMPA</sequence>
<accession>A0A6P1P0H9</accession>
<gene>
    <name evidence="1" type="ORF">GU926_10425</name>
</gene>
<dbReference type="KEGG" id="nib:GU926_10425"/>